<dbReference type="EMBL" id="CAAJVP010000004">
    <property type="protein sequence ID" value="VHY01541.1"/>
    <property type="molecule type" value="Genomic_DNA"/>
</dbReference>
<dbReference type="Proteomes" id="UP000189137">
    <property type="component" value="Unassembled WGS sequence"/>
</dbReference>
<evidence type="ECO:0000313" key="6">
    <source>
        <dbReference type="Proteomes" id="UP000411588"/>
    </source>
</evidence>
<evidence type="ECO:0000313" key="3">
    <source>
        <dbReference type="EMBL" id="VHY01541.1"/>
    </source>
</evidence>
<accession>A0A9Q7T0P0</accession>
<name>A0A9Q7T0P0_CLODI</name>
<evidence type="ECO:0000313" key="5">
    <source>
        <dbReference type="Proteomes" id="UP000372533"/>
    </source>
</evidence>
<proteinExistence type="predicted"/>
<evidence type="ECO:0000313" key="1">
    <source>
        <dbReference type="EMBL" id="SJS60446.1"/>
    </source>
</evidence>
<dbReference type="Proteomes" id="UP000372533">
    <property type="component" value="Unassembled WGS sequence"/>
</dbReference>
<dbReference type="Proteomes" id="UP000411588">
    <property type="component" value="Unassembled WGS sequence"/>
</dbReference>
<dbReference type="AlphaFoldDB" id="A0A9Q7T0P0"/>
<organism evidence="1 4">
    <name type="scientific">Clostridioides difficile</name>
    <name type="common">Peptoclostridium difficile</name>
    <dbReference type="NCBI Taxonomy" id="1496"/>
    <lineage>
        <taxon>Bacteria</taxon>
        <taxon>Bacillati</taxon>
        <taxon>Bacillota</taxon>
        <taxon>Clostridia</taxon>
        <taxon>Peptostreptococcales</taxon>
        <taxon>Peptostreptococcaceae</taxon>
        <taxon>Clostridioides</taxon>
    </lineage>
</organism>
<evidence type="ECO:0000313" key="4">
    <source>
        <dbReference type="Proteomes" id="UP000189137"/>
    </source>
</evidence>
<reference evidence="1 4" key="1">
    <citation type="submission" date="2017-02" db="EMBL/GenBank/DDBJ databases">
        <authorList>
            <consortium name="Pathogen Informatics"/>
        </authorList>
    </citation>
    <scope>NUCLEOTIDE SEQUENCE [LARGE SCALE GENOMIC DNA]</scope>
    <source>
        <strain evidence="6">clo34</strain>
        <strain evidence="2">Clo34</strain>
        <strain evidence="3">Tl291</strain>
        <strain evidence="5">tl291</strain>
        <strain evidence="1 4">VRECD0157</strain>
    </source>
</reference>
<comment type="caution">
    <text evidence="1">The sequence shown here is derived from an EMBL/GenBank/DDBJ whole genome shotgun (WGS) entry which is preliminary data.</text>
</comment>
<protein>
    <submittedName>
        <fullName evidence="1">Uncharacterized protein</fullName>
    </submittedName>
</protein>
<dbReference type="EMBL" id="CAADAN010000015">
    <property type="protein sequence ID" value="VFD35030.1"/>
    <property type="molecule type" value="Genomic_DNA"/>
</dbReference>
<sequence length="30" mass="3725">MKTNYKKLNFEYRTKIDKYILMGGYYDSKI</sequence>
<evidence type="ECO:0000313" key="2">
    <source>
        <dbReference type="EMBL" id="VFD35030.1"/>
    </source>
</evidence>
<dbReference type="EMBL" id="FUPS01000008">
    <property type="protein sequence ID" value="SJS60446.1"/>
    <property type="molecule type" value="Genomic_DNA"/>
</dbReference>
<gene>
    <name evidence="3" type="ORF">SAMEA1402366_01277</name>
    <name evidence="2" type="ORF">SAMEA1402399_03379</name>
    <name evidence="1" type="ORF">SAMEA3375112_02485</name>
</gene>